<dbReference type="Gene3D" id="1.20.58.340">
    <property type="entry name" value="Magnesium transport protein CorA, transmembrane region"/>
    <property type="match status" value="1"/>
</dbReference>
<keyword evidence="15" id="KW-1185">Reference proteome</keyword>
<feature type="compositionally biased region" description="Polar residues" evidence="12">
    <location>
        <begin position="770"/>
        <end position="798"/>
    </location>
</feature>
<sequence length="838" mass="89966">MRSSGRTFGRLAPSTTSNTIVVPRRSIITTTSTSTLTNTINNLVVAHPSTSSVTSNLSIAKGKETQQDLDHLDDESDQVPNTRCGCRPKSSSLSATTQLWSTCRALTAPQLAWSARPYASILALRTNSSSFSYPVAIIHTTSTPFNTFKRNSSTTTTTSSSSSSPSSSPTSSFTATTSPPPPPPPPLASASTSSYPPPSFGLGTTQLSPDIMLRCTIFDSTGSATSTSGVFKKSRLCSDHGLEPRDLRKIDSRVPNLVPTILARREGILVNILHIRAMIKKDKVLLFDSYGSTDSQLHSAFVYNLQHNLRPHGNNTHGYNSSTGNHGTTGGTGWNAGHAGHAGGGGLAYEFRALESILVSVLDALRIELGVVRGWTSGVLEELDDDVDRDKLRTLLQVSRKLNAFLSRAKAVKNAVVEVLENEEDMALMYLSSSSCSLGSKHQKDDVGDNGGANSSNSLNRTKTSNSSPLACTNSASNASSVSTTTTTCSDFDSIYSANNIDELELLLESFDKQVEEVVAETTQLHNDITNTQEVVELILDNNRNKLLALDLKTSIATMGISAGTLWAGLFGMNLKSHMEELDWAFAGVSGVAFGAVILTAGVGLRRLERLRRVGLGQKRVVENKKKRLGNRGWLERFKVGGGGGGKGGNNRSAPLGVYANPFAYPYQYQQQQQQQQWGTQSPMSTPLPGYVPHSSVGGWHHHHPTIPSQYPTHHSIPSNGNSVHNQTPFPCSTGASNGVVENAHRHQPGANNNNSSTWSSTPSTSSSPFVQNVYSTDTFSLQTGDRESGMTSSSVEKNGNEKGNEDLGDGRVLKMGIGLGSKWNSSLLKKRRNYSQS</sequence>
<feature type="region of interest" description="Disordered" evidence="12">
    <location>
        <begin position="441"/>
        <end position="484"/>
    </location>
</feature>
<dbReference type="AlphaFoldDB" id="A0AAJ4XPX2"/>
<evidence type="ECO:0000256" key="4">
    <source>
        <dbReference type="ARBA" id="ARBA00022692"/>
    </source>
</evidence>
<gene>
    <name evidence="14" type="ORF">MEPE_05038</name>
</gene>
<feature type="compositionally biased region" description="Low complexity" evidence="12">
    <location>
        <begin position="752"/>
        <end position="769"/>
    </location>
</feature>
<dbReference type="GO" id="GO:0045016">
    <property type="term" value="P:mitochondrial magnesium ion transmembrane transport"/>
    <property type="evidence" value="ECO:0007669"/>
    <property type="project" value="TreeGrafter"/>
</dbReference>
<evidence type="ECO:0000256" key="9">
    <source>
        <dbReference type="ARBA" id="ARBA00023065"/>
    </source>
</evidence>
<dbReference type="InterPro" id="IPR039204">
    <property type="entry name" value="MRS2-like"/>
</dbReference>
<keyword evidence="6" id="KW-0460">Magnesium</keyword>
<keyword evidence="4 13" id="KW-0812">Transmembrane</keyword>
<evidence type="ECO:0000313" key="15">
    <source>
        <dbReference type="Proteomes" id="UP001294444"/>
    </source>
</evidence>
<keyword evidence="8 13" id="KW-1133">Transmembrane helix</keyword>
<feature type="compositionally biased region" description="Pro residues" evidence="12">
    <location>
        <begin position="178"/>
        <end position="187"/>
    </location>
</feature>
<comment type="similarity">
    <text evidence="2">Belongs to the CorA metal ion transporter (MIT) (TC 1.A.35) family.</text>
</comment>
<keyword evidence="9" id="KW-0406">Ion transport</keyword>
<dbReference type="PANTHER" id="PTHR13890:SF0">
    <property type="entry name" value="MAGNESIUM TRANSPORTER MRS2 HOMOLOG, MITOCHONDRIAL"/>
    <property type="match status" value="1"/>
</dbReference>
<evidence type="ECO:0000256" key="12">
    <source>
        <dbReference type="SAM" id="MobiDB-lite"/>
    </source>
</evidence>
<keyword evidence="3" id="KW-0813">Transport</keyword>
<dbReference type="GO" id="GO:0015095">
    <property type="term" value="F:magnesium ion transmembrane transporter activity"/>
    <property type="evidence" value="ECO:0007669"/>
    <property type="project" value="TreeGrafter"/>
</dbReference>
<name>A0AAJ4XPX2_9BASI</name>
<feature type="compositionally biased region" description="Polar residues" evidence="12">
    <location>
        <begin position="452"/>
        <end position="470"/>
    </location>
</feature>
<dbReference type="FunFam" id="2.40.128.330:FF:000002">
    <property type="entry name" value="Inner membrane magnesium transporter mrs2"/>
    <property type="match status" value="1"/>
</dbReference>
<evidence type="ECO:0000256" key="5">
    <source>
        <dbReference type="ARBA" id="ARBA00022792"/>
    </source>
</evidence>
<dbReference type="Pfam" id="PF22099">
    <property type="entry name" value="MRS2-like"/>
    <property type="match status" value="2"/>
</dbReference>
<feature type="transmembrane region" description="Helical" evidence="13">
    <location>
        <begin position="584"/>
        <end position="605"/>
    </location>
</feature>
<comment type="caution">
    <text evidence="14">The sequence shown here is derived from an EMBL/GenBank/DDBJ whole genome shotgun (WGS) entry which is preliminary data.</text>
</comment>
<evidence type="ECO:0000256" key="13">
    <source>
        <dbReference type="SAM" id="Phobius"/>
    </source>
</evidence>
<evidence type="ECO:0000256" key="7">
    <source>
        <dbReference type="ARBA" id="ARBA00022946"/>
    </source>
</evidence>
<accession>A0AAJ4XPX2</accession>
<reference evidence="14" key="1">
    <citation type="submission" date="2023-10" db="EMBL/GenBank/DDBJ databases">
        <authorList>
            <person name="Guldener U."/>
        </authorList>
    </citation>
    <scope>NUCLEOTIDE SEQUENCE</scope>
    <source>
        <strain evidence="14">Mp4</strain>
    </source>
</reference>
<keyword evidence="7" id="KW-0809">Transit peptide</keyword>
<feature type="compositionally biased region" description="Low complexity" evidence="12">
    <location>
        <begin position="471"/>
        <end position="484"/>
    </location>
</feature>
<keyword evidence="10" id="KW-0496">Mitochondrion</keyword>
<evidence type="ECO:0000256" key="3">
    <source>
        <dbReference type="ARBA" id="ARBA00022448"/>
    </source>
</evidence>
<feature type="region of interest" description="Disordered" evidence="12">
    <location>
        <begin position="692"/>
        <end position="811"/>
    </location>
</feature>
<evidence type="ECO:0000256" key="10">
    <source>
        <dbReference type="ARBA" id="ARBA00023128"/>
    </source>
</evidence>
<evidence type="ECO:0000256" key="11">
    <source>
        <dbReference type="ARBA" id="ARBA00023136"/>
    </source>
</evidence>
<feature type="compositionally biased region" description="Polar residues" evidence="12">
    <location>
        <begin position="707"/>
        <end position="737"/>
    </location>
</feature>
<evidence type="ECO:0000313" key="14">
    <source>
        <dbReference type="EMBL" id="SNX86329.1"/>
    </source>
</evidence>
<evidence type="ECO:0000256" key="1">
    <source>
        <dbReference type="ARBA" id="ARBA00004448"/>
    </source>
</evidence>
<protein>
    <recommendedName>
        <fullName evidence="16">Magnesium transporter</fullName>
    </recommendedName>
</protein>
<dbReference type="GO" id="GO:0005743">
    <property type="term" value="C:mitochondrial inner membrane"/>
    <property type="evidence" value="ECO:0007669"/>
    <property type="project" value="UniProtKB-SubCell"/>
</dbReference>
<dbReference type="EMBL" id="OAPG01000013">
    <property type="protein sequence ID" value="SNX86329.1"/>
    <property type="molecule type" value="Genomic_DNA"/>
</dbReference>
<feature type="transmembrane region" description="Helical" evidence="13">
    <location>
        <begin position="554"/>
        <end position="572"/>
    </location>
</feature>
<comment type="subcellular location">
    <subcellularLocation>
        <location evidence="1">Mitochondrion inner membrane</location>
        <topology evidence="1">Multi-pass membrane protein</topology>
    </subcellularLocation>
</comment>
<feature type="compositionally biased region" description="Low complexity" evidence="12">
    <location>
        <begin position="152"/>
        <end position="177"/>
    </location>
</feature>
<evidence type="ECO:0000256" key="2">
    <source>
        <dbReference type="ARBA" id="ARBA00009765"/>
    </source>
</evidence>
<evidence type="ECO:0008006" key="16">
    <source>
        <dbReference type="Google" id="ProtNLM"/>
    </source>
</evidence>
<dbReference type="PANTHER" id="PTHR13890">
    <property type="entry name" value="RNA SPLICING PROTEIN MRS2, MITOCHONDRIAL"/>
    <property type="match status" value="1"/>
</dbReference>
<keyword evidence="5" id="KW-0999">Mitochondrion inner membrane</keyword>
<organism evidence="14 15">
    <name type="scientific">Melanopsichium pennsylvanicum</name>
    <dbReference type="NCBI Taxonomy" id="63383"/>
    <lineage>
        <taxon>Eukaryota</taxon>
        <taxon>Fungi</taxon>
        <taxon>Dikarya</taxon>
        <taxon>Basidiomycota</taxon>
        <taxon>Ustilaginomycotina</taxon>
        <taxon>Ustilaginomycetes</taxon>
        <taxon>Ustilaginales</taxon>
        <taxon>Ustilaginaceae</taxon>
        <taxon>Melanopsichium</taxon>
    </lineage>
</organism>
<keyword evidence="11 13" id="KW-0472">Membrane</keyword>
<dbReference type="CDD" id="cd12823">
    <property type="entry name" value="Mrs2_Mfm1p-like"/>
    <property type="match status" value="1"/>
</dbReference>
<feature type="region of interest" description="Disordered" evidence="12">
    <location>
        <begin position="146"/>
        <end position="199"/>
    </location>
</feature>
<dbReference type="Gene3D" id="2.40.128.330">
    <property type="match status" value="1"/>
</dbReference>
<feature type="compositionally biased region" description="Basic and acidic residues" evidence="12">
    <location>
        <begin position="799"/>
        <end position="811"/>
    </location>
</feature>
<dbReference type="Proteomes" id="UP001294444">
    <property type="component" value="Unassembled WGS sequence"/>
</dbReference>
<evidence type="ECO:0000256" key="8">
    <source>
        <dbReference type="ARBA" id="ARBA00022989"/>
    </source>
</evidence>
<proteinExistence type="inferred from homology"/>
<evidence type="ECO:0000256" key="6">
    <source>
        <dbReference type="ARBA" id="ARBA00022842"/>
    </source>
</evidence>